<dbReference type="Proteomes" id="UP000032024">
    <property type="component" value="Chromosome"/>
</dbReference>
<evidence type="ECO:0000313" key="2">
    <source>
        <dbReference type="Proteomes" id="UP000032024"/>
    </source>
</evidence>
<protein>
    <submittedName>
        <fullName evidence="1">Uncharacterized protein</fullName>
    </submittedName>
</protein>
<evidence type="ECO:0000313" key="1">
    <source>
        <dbReference type="EMBL" id="AJO22623.1"/>
    </source>
</evidence>
<accession>A0AAN0T590</accession>
<name>A0AAN0T590_HEYCO</name>
<keyword evidence="2" id="KW-1185">Reference proteome</keyword>
<gene>
    <name evidence="1" type="ORF">SB48_HM08orf02889</name>
</gene>
<sequence length="54" mass="6422">MFFIRTWIRGQKNREYSACFTKYSLSLHLKVYRKTVFPFGGFPKKEALSRDASN</sequence>
<reference evidence="2" key="1">
    <citation type="submission" date="2015-01" db="EMBL/GenBank/DDBJ databases">
        <title>Comparative genome analysis of Bacillus coagulans HM-08, Clostridium butyricum HM-68, Bacillus subtilis HM-66 and Bacillus paralicheniformis BL-09.</title>
        <authorList>
            <person name="Zhang H."/>
        </authorList>
    </citation>
    <scope>NUCLEOTIDE SEQUENCE [LARGE SCALE GENOMIC DNA]</scope>
    <source>
        <strain evidence="2">HM-08</strain>
    </source>
</reference>
<dbReference type="EMBL" id="CP010525">
    <property type="protein sequence ID" value="AJO22623.1"/>
    <property type="molecule type" value="Genomic_DNA"/>
</dbReference>
<dbReference type="AlphaFoldDB" id="A0AAN0T590"/>
<organism evidence="1 2">
    <name type="scientific">Heyndrickxia coagulans</name>
    <name type="common">Weizmannia coagulans</name>
    <dbReference type="NCBI Taxonomy" id="1398"/>
    <lineage>
        <taxon>Bacteria</taxon>
        <taxon>Bacillati</taxon>
        <taxon>Bacillota</taxon>
        <taxon>Bacilli</taxon>
        <taxon>Bacillales</taxon>
        <taxon>Bacillaceae</taxon>
        <taxon>Heyndrickxia</taxon>
    </lineage>
</organism>
<proteinExistence type="predicted"/>